<dbReference type="PANTHER" id="PTHR23101">
    <property type="entry name" value="RAB GDP/GTP EXCHANGE FACTOR"/>
    <property type="match status" value="1"/>
</dbReference>
<keyword evidence="9" id="KW-0007">Acetylation</keyword>
<dbReference type="CDD" id="cd10393">
    <property type="entry name" value="SH2_RIN1"/>
    <property type="match status" value="1"/>
</dbReference>
<dbReference type="InterPro" id="IPR045046">
    <property type="entry name" value="Vps9-like"/>
</dbReference>
<dbReference type="InterPro" id="IPR035867">
    <property type="entry name" value="RIN1_SH2"/>
</dbReference>
<dbReference type="GO" id="GO:0016020">
    <property type="term" value="C:membrane"/>
    <property type="evidence" value="ECO:0007669"/>
    <property type="project" value="UniProtKB-SubCell"/>
</dbReference>
<dbReference type="KEGG" id="hgl:101726644"/>
<organism evidence="22 23">
    <name type="scientific">Heterocephalus glaber</name>
    <name type="common">Naked mole rat</name>
    <dbReference type="NCBI Taxonomy" id="10181"/>
    <lineage>
        <taxon>Eukaryota</taxon>
        <taxon>Metazoa</taxon>
        <taxon>Chordata</taxon>
        <taxon>Craniata</taxon>
        <taxon>Vertebrata</taxon>
        <taxon>Euteleostomi</taxon>
        <taxon>Mammalia</taxon>
        <taxon>Eutheria</taxon>
        <taxon>Euarchontoglires</taxon>
        <taxon>Glires</taxon>
        <taxon>Rodentia</taxon>
        <taxon>Hystricomorpha</taxon>
        <taxon>Bathyergidae</taxon>
        <taxon>Heterocephalus</taxon>
    </lineage>
</organism>
<dbReference type="GO" id="GO:0031267">
    <property type="term" value="F:small GTPase binding"/>
    <property type="evidence" value="ECO:0007669"/>
    <property type="project" value="TreeGrafter"/>
</dbReference>
<dbReference type="GO" id="GO:0007165">
    <property type="term" value="P:signal transduction"/>
    <property type="evidence" value="ECO:0007669"/>
    <property type="project" value="InterPro"/>
</dbReference>
<evidence type="ECO:0000256" key="15">
    <source>
        <dbReference type="ARBA" id="ARBA00072264"/>
    </source>
</evidence>
<evidence type="ECO:0000256" key="2">
    <source>
        <dbReference type="ARBA" id="ARBA00004370"/>
    </source>
</evidence>
<evidence type="ECO:0000256" key="3">
    <source>
        <dbReference type="ARBA" id="ARBA00006919"/>
    </source>
</evidence>
<dbReference type="PANTHER" id="PTHR23101:SF62">
    <property type="entry name" value="RAS AND RAB INTERACTOR 1"/>
    <property type="match status" value="1"/>
</dbReference>
<dbReference type="InterPro" id="IPR036860">
    <property type="entry name" value="SH2_dom_sf"/>
</dbReference>
<dbReference type="FunFam" id="3.30.505.10:FF:000068">
    <property type="entry name" value="ras and Rab interactor 1"/>
    <property type="match status" value="1"/>
</dbReference>
<dbReference type="GO" id="GO:0005096">
    <property type="term" value="F:GTPase activator activity"/>
    <property type="evidence" value="ECO:0007669"/>
    <property type="project" value="UniProtKB-KW"/>
</dbReference>
<evidence type="ECO:0000256" key="7">
    <source>
        <dbReference type="ARBA" id="ARBA00022553"/>
    </source>
</evidence>
<feature type="compositionally biased region" description="Basic and acidic residues" evidence="18">
    <location>
        <begin position="276"/>
        <end position="290"/>
    </location>
</feature>
<dbReference type="Pfam" id="PF23268">
    <property type="entry name" value="RIN1"/>
    <property type="match status" value="1"/>
</dbReference>
<dbReference type="GeneID" id="101726644"/>
<keyword evidence="8" id="KW-0254">Endocytosis</keyword>
<dbReference type="SMART" id="SM00314">
    <property type="entry name" value="RA"/>
    <property type="match status" value="1"/>
</dbReference>
<evidence type="ECO:0000256" key="11">
    <source>
        <dbReference type="ARBA" id="ARBA00023136"/>
    </source>
</evidence>
<evidence type="ECO:0000256" key="12">
    <source>
        <dbReference type="ARBA" id="ARBA00023212"/>
    </source>
</evidence>
<feature type="region of interest" description="Disordered" evidence="18">
    <location>
        <begin position="710"/>
        <end position="785"/>
    </location>
</feature>
<evidence type="ECO:0000256" key="5">
    <source>
        <dbReference type="ARBA" id="ARBA00022481"/>
    </source>
</evidence>
<comment type="similarity">
    <text evidence="3">Belongs to the RIN (Ras interaction/interference) family.</text>
</comment>
<keyword evidence="10 17" id="KW-0727">SH2 domain</keyword>
<evidence type="ECO:0000256" key="9">
    <source>
        <dbReference type="ARBA" id="ARBA00022990"/>
    </source>
</evidence>
<dbReference type="GO" id="GO:0005829">
    <property type="term" value="C:cytosol"/>
    <property type="evidence" value="ECO:0007669"/>
    <property type="project" value="TreeGrafter"/>
</dbReference>
<dbReference type="SUPFAM" id="SSF55550">
    <property type="entry name" value="SH2 domain"/>
    <property type="match status" value="1"/>
</dbReference>
<evidence type="ECO:0000259" key="21">
    <source>
        <dbReference type="PROSITE" id="PS51205"/>
    </source>
</evidence>
<keyword evidence="6" id="KW-0963">Cytoplasm</keyword>
<dbReference type="Proteomes" id="UP000694906">
    <property type="component" value="Unplaced"/>
</dbReference>
<evidence type="ECO:0000256" key="8">
    <source>
        <dbReference type="ARBA" id="ARBA00022583"/>
    </source>
</evidence>
<dbReference type="GO" id="GO:0005856">
    <property type="term" value="C:cytoskeleton"/>
    <property type="evidence" value="ECO:0007669"/>
    <property type="project" value="UniProtKB-SubCell"/>
</dbReference>
<keyword evidence="4" id="KW-0343">GTPase activation</keyword>
<dbReference type="GO" id="GO:0030139">
    <property type="term" value="C:endocytic vesicle"/>
    <property type="evidence" value="ECO:0007669"/>
    <property type="project" value="TreeGrafter"/>
</dbReference>
<feature type="region of interest" description="Disordered" evidence="18">
    <location>
        <begin position="192"/>
        <end position="212"/>
    </location>
</feature>
<feature type="compositionally biased region" description="Low complexity" evidence="18">
    <location>
        <begin position="330"/>
        <end position="341"/>
    </location>
</feature>
<dbReference type="CTD" id="9610"/>
<evidence type="ECO:0000256" key="10">
    <source>
        <dbReference type="ARBA" id="ARBA00022999"/>
    </source>
</evidence>
<evidence type="ECO:0000313" key="22">
    <source>
        <dbReference type="Proteomes" id="UP000694906"/>
    </source>
</evidence>
<evidence type="ECO:0000256" key="4">
    <source>
        <dbReference type="ARBA" id="ARBA00022468"/>
    </source>
</evidence>
<evidence type="ECO:0000256" key="1">
    <source>
        <dbReference type="ARBA" id="ARBA00004245"/>
    </source>
</evidence>
<evidence type="ECO:0000256" key="17">
    <source>
        <dbReference type="PROSITE-ProRule" id="PRU00191"/>
    </source>
</evidence>
<evidence type="ECO:0000256" key="16">
    <source>
        <dbReference type="ARBA" id="ARBA00083712"/>
    </source>
</evidence>
<dbReference type="PROSITE" id="PS51205">
    <property type="entry name" value="VPS9"/>
    <property type="match status" value="1"/>
</dbReference>
<dbReference type="PROSITE" id="PS50200">
    <property type="entry name" value="RA"/>
    <property type="match status" value="1"/>
</dbReference>
<feature type="region of interest" description="Disordered" evidence="18">
    <location>
        <begin position="249"/>
        <end position="345"/>
    </location>
</feature>
<comment type="subcellular location">
    <subcellularLocation>
        <location evidence="1">Cytoplasm</location>
        <location evidence="1">Cytoskeleton</location>
    </subcellularLocation>
    <subcellularLocation>
        <location evidence="2">Membrane</location>
    </subcellularLocation>
</comment>
<feature type="domain" description="Ras-associating" evidence="20">
    <location>
        <begin position="627"/>
        <end position="704"/>
    </location>
</feature>
<feature type="region of interest" description="Disordered" evidence="18">
    <location>
        <begin position="1"/>
        <end position="53"/>
    </location>
</feature>
<feature type="domain" description="SH2" evidence="19">
    <location>
        <begin position="68"/>
        <end position="162"/>
    </location>
</feature>
<keyword evidence="7" id="KW-0597">Phosphoprotein</keyword>
<dbReference type="Pfam" id="PF02204">
    <property type="entry name" value="VPS9"/>
    <property type="match status" value="1"/>
</dbReference>
<keyword evidence="12" id="KW-0206">Cytoskeleton</keyword>
<evidence type="ECO:0000256" key="14">
    <source>
        <dbReference type="ARBA" id="ARBA00065041"/>
    </source>
</evidence>
<dbReference type="SMART" id="SM00252">
    <property type="entry name" value="SH2"/>
    <property type="match status" value="1"/>
</dbReference>
<dbReference type="InterPro" id="IPR000980">
    <property type="entry name" value="SH2"/>
</dbReference>
<dbReference type="InterPro" id="IPR037191">
    <property type="entry name" value="VPS9_dom_sf"/>
</dbReference>
<dbReference type="SMART" id="SM00167">
    <property type="entry name" value="VPS9"/>
    <property type="match status" value="1"/>
</dbReference>
<dbReference type="InterPro" id="IPR000159">
    <property type="entry name" value="RA_dom"/>
</dbReference>
<accession>A0AAX6PHF1</accession>
<protein>
    <recommendedName>
        <fullName evidence="15">Ras and Rab interactor 1</fullName>
    </recommendedName>
    <alternativeName>
        <fullName evidence="16">Ras interaction/interference protein 1</fullName>
    </alternativeName>
</protein>
<feature type="compositionally biased region" description="Pro residues" evidence="18">
    <location>
        <begin position="256"/>
        <end position="268"/>
    </location>
</feature>
<feature type="domain" description="VPS9" evidence="21">
    <location>
        <begin position="459"/>
        <end position="601"/>
    </location>
</feature>
<reference evidence="23" key="1">
    <citation type="submission" date="2025-08" db="UniProtKB">
        <authorList>
            <consortium name="RefSeq"/>
        </authorList>
    </citation>
    <scope>IDENTIFICATION</scope>
</reference>
<evidence type="ECO:0000313" key="23">
    <source>
        <dbReference type="RefSeq" id="XP_004852375.1"/>
    </source>
</evidence>
<dbReference type="Gene3D" id="3.30.505.10">
    <property type="entry name" value="SH2 domain"/>
    <property type="match status" value="1"/>
</dbReference>
<evidence type="ECO:0000259" key="20">
    <source>
        <dbReference type="PROSITE" id="PS50200"/>
    </source>
</evidence>
<dbReference type="Gene3D" id="1.20.1050.80">
    <property type="entry name" value="VPS9 domain"/>
    <property type="match status" value="1"/>
</dbReference>
<dbReference type="FunFam" id="1.20.1050.80:FF:000002">
    <property type="entry name" value="Ras and Rab interactor 2"/>
    <property type="match status" value="1"/>
</dbReference>
<evidence type="ECO:0000259" key="19">
    <source>
        <dbReference type="PROSITE" id="PS50001"/>
    </source>
</evidence>
<evidence type="ECO:0000256" key="6">
    <source>
        <dbReference type="ARBA" id="ARBA00022490"/>
    </source>
</evidence>
<evidence type="ECO:0000256" key="13">
    <source>
        <dbReference type="ARBA" id="ARBA00055716"/>
    </source>
</evidence>
<dbReference type="AlphaFoldDB" id="A0AAX6PHF1"/>
<name>A0AAX6PHF1_HETGA</name>
<keyword evidence="5" id="KW-0488">Methylation</keyword>
<dbReference type="RefSeq" id="XP_004852375.1">
    <property type="nucleotide sequence ID" value="XM_004852318.3"/>
</dbReference>
<dbReference type="PROSITE" id="PS50001">
    <property type="entry name" value="SH2"/>
    <property type="match status" value="1"/>
</dbReference>
<dbReference type="GO" id="GO:0006897">
    <property type="term" value="P:endocytosis"/>
    <property type="evidence" value="ECO:0007669"/>
    <property type="project" value="UniProtKB-KW"/>
</dbReference>
<comment type="function">
    <text evidence="13">Ras effector protein, which may serve as an inhibitory modulator of neuronal plasticity in aversive memory formation. Can affect Ras signaling at different levels. First, by competing with RAF1 protein for binding to activated Ras. Second, by enhancing signaling from ABL1 and ABL2, which regulate cytoskeletal remodeling. Third, by activating RAB5A, possibly by functioning as a guanine nucleotide exchange factor (GEF) for RAB5A, by exchanging bound GDP for free GTP, and facilitating Ras-activated receptor endocytosis.</text>
</comment>
<gene>
    <name evidence="23" type="primary">Rin1</name>
</gene>
<proteinExistence type="inferred from homology"/>
<sequence length="785" mass="85245">MEDTGEPEAHHPRTPSPSLAPGHLEKVKLPQDPLYDIPDASGGQAGGSQRPTRTVSLRERLLLTRPVWLQLRANAAAALHMLRTEPPGTFLVRKSNTRQCQALCMRLPEASGPSFVSSHYIQETPGGVSLEGSEHMFPDLVQLICAYCHTRDILLLPLRLPRAIQQAATHKELEAISHLGIEFWSSSLNAKAQRGLSEGPPPPRLKARSPHELDQGTGAALCFFNPLFPGDLGPTKREKFKRSFKVRVSTETSSPLSPPAVPPPPVPVLPGASPSHPERPPPHQLLRRESSMGYRVPAGTSPSLPPLPSLQEVECGSPSSSEEEEGPRGSRGSPSISPSLGRRGHRRPLLRSMSAAFCSLLAPERQVVRVATALVQDRHTGVGQLVQDLLTQVRAGHEPQELQGIRQVLSRAQAMLSAELGPEKLLPPDRLEYVLEKSLHRLVLKPLRPILAARLRRRLSADGSLGRLAEGFHLARARGPGVFGSHLSPPSLAEMEQVRQKLLQLLRTYSPSAQVKRLLQACKLLYTTLRAQAGESAGADEFLPLLSLVLAQCDLPDLLLEAEYMSELLEPSLLTGEGGYYLTSLSASLALLSSLGQAHTLPLSPAQEMQRSLRLWEERCLPATHSFQHLLRVAYQDPSSGCTSKTLAVPPGASIATLNQLCATKFRVTQPDAFGLFLYKEQSYHRLAPGALAHRLPPACYLVYGPAEQPETQEDARQEMGSGFPESGSWEEEKESQGEGSMGIKASPKNSGGNYKAAEGGEHEAGESHVQPGEPETEGSQATEE</sequence>
<keyword evidence="11" id="KW-0472">Membrane</keyword>
<dbReference type="GO" id="GO:0005085">
    <property type="term" value="F:guanyl-nucleotide exchange factor activity"/>
    <property type="evidence" value="ECO:0007669"/>
    <property type="project" value="InterPro"/>
</dbReference>
<dbReference type="SUPFAM" id="SSF109993">
    <property type="entry name" value="VPS9 domain"/>
    <property type="match status" value="1"/>
</dbReference>
<dbReference type="InterPro" id="IPR003123">
    <property type="entry name" value="VPS9"/>
</dbReference>
<comment type="subunit">
    <text evidence="14">Interacts with the GTP-bound form of Ras proteins (NRAS, HRAS and KRAS). This interaction prevents the association between RAF1 and Ras. Interacts with 14-3-3 proteins YWHAB, YWHAE and YWHAZ when phosphorylated on Ser-351. Interacts with the SH3 domain of ABL1 and ABL2. Interacts with RAB5A. The interaction with Ras is probably regulated and antagonized by the interaction with 14-3-3 proteins. The interaction with 14-3-3 proteins is regulated by phosphorylation on Ser-351.</text>
</comment>
<evidence type="ECO:0000256" key="18">
    <source>
        <dbReference type="SAM" id="MobiDB-lite"/>
    </source>
</evidence>
<keyword evidence="22" id="KW-1185">Reference proteome</keyword>